<dbReference type="SUPFAM" id="SSF88723">
    <property type="entry name" value="PIN domain-like"/>
    <property type="match status" value="1"/>
</dbReference>
<comment type="caution">
    <text evidence="2">The sequence shown here is derived from an EMBL/GenBank/DDBJ whole genome shotgun (WGS) entry which is preliminary data.</text>
</comment>
<dbReference type="InterPro" id="IPR029060">
    <property type="entry name" value="PIN-like_dom_sf"/>
</dbReference>
<dbReference type="HOGENOM" id="CLU_1243244_0_0_9"/>
<dbReference type="RefSeq" id="WP_016101596.1">
    <property type="nucleotide sequence ID" value="NZ_KB976279.1"/>
</dbReference>
<dbReference type="Proteomes" id="UP000014040">
    <property type="component" value="Unassembled WGS sequence"/>
</dbReference>
<evidence type="ECO:0000313" key="3">
    <source>
        <dbReference type="Proteomes" id="UP000014040"/>
    </source>
</evidence>
<reference evidence="2 3" key="1">
    <citation type="submission" date="2012-12" db="EMBL/GenBank/DDBJ databases">
        <title>The Genome Sequence of Bacillus cereus VD021.</title>
        <authorList>
            <consortium name="The Broad Institute Genome Sequencing Platform"/>
            <consortium name="The Broad Institute Genome Sequencing Center for Infectious Disease"/>
            <person name="Feldgarden M."/>
            <person name="Van der Auwera G.A."/>
            <person name="Mahillon J."/>
            <person name="Duprez V."/>
            <person name="Timmery S."/>
            <person name="Mattelet C."/>
            <person name="Dierick K."/>
            <person name="Sun M."/>
            <person name="Yu Z."/>
            <person name="Zhu L."/>
            <person name="Hu X."/>
            <person name="Shank E.B."/>
            <person name="Swiecicka I."/>
            <person name="Hansen B.M."/>
            <person name="Andrup L."/>
            <person name="Walker B."/>
            <person name="Young S.K."/>
            <person name="Zeng Q."/>
            <person name="Gargeya S."/>
            <person name="Fitzgerald M."/>
            <person name="Haas B."/>
            <person name="Abouelleil A."/>
            <person name="Alvarado L."/>
            <person name="Arachchi H.M."/>
            <person name="Berlin A.M."/>
            <person name="Chapman S.B."/>
            <person name="Dewar J."/>
            <person name="Goldberg J."/>
            <person name="Griggs A."/>
            <person name="Gujja S."/>
            <person name="Hansen M."/>
            <person name="Howarth C."/>
            <person name="Imamovic A."/>
            <person name="Larimer J."/>
            <person name="McCowan C."/>
            <person name="Murphy C."/>
            <person name="Neiman D."/>
            <person name="Pearson M."/>
            <person name="Priest M."/>
            <person name="Roberts A."/>
            <person name="Saif S."/>
            <person name="Shea T."/>
            <person name="Sisk P."/>
            <person name="Sykes S."/>
            <person name="Wortman J."/>
            <person name="Nusbaum C."/>
            <person name="Birren B."/>
        </authorList>
    </citation>
    <scope>NUCLEOTIDE SEQUENCE [LARGE SCALE GENOMIC DNA]</scope>
    <source>
        <strain evidence="2 3">VD021</strain>
    </source>
</reference>
<name>R8HRB5_BACCE</name>
<evidence type="ECO:0000313" key="2">
    <source>
        <dbReference type="EMBL" id="EOO75483.1"/>
    </source>
</evidence>
<dbReference type="EMBL" id="AHES01000017">
    <property type="protein sequence ID" value="EOO75483.1"/>
    <property type="molecule type" value="Genomic_DNA"/>
</dbReference>
<evidence type="ECO:0008006" key="4">
    <source>
        <dbReference type="Google" id="ProtNLM"/>
    </source>
</evidence>
<organism evidence="2 3">
    <name type="scientific">Bacillus cereus VD021</name>
    <dbReference type="NCBI Taxonomy" id="1053224"/>
    <lineage>
        <taxon>Bacteria</taxon>
        <taxon>Bacillati</taxon>
        <taxon>Bacillota</taxon>
        <taxon>Bacilli</taxon>
        <taxon>Bacillales</taxon>
        <taxon>Bacillaceae</taxon>
        <taxon>Bacillus</taxon>
        <taxon>Bacillus cereus group</taxon>
    </lineage>
</organism>
<dbReference type="AlphaFoldDB" id="R8HRB5"/>
<accession>R8HRB5</accession>
<feature type="region of interest" description="Disordered" evidence="1">
    <location>
        <begin position="198"/>
        <end position="222"/>
    </location>
</feature>
<sequence length="222" mass="25411">MNRTSVSFDINRGNWGNRNIFPDVVYADTNSVVDIIAQRRHGQLVEDYLKRLIQKDGMIIWSQHTMNEIHDFVHYDQYIQLANQKNIRGNKRMKTAEDTATDTESREIAEKVIMQTDSIKGYLEQFGTQVEQNEQKVLDLARRLYGSHGNSIKDCRHVASANLEGVNSILTQDVGFLRFPNLNVYGVSYELQQGYKTSNTPSPYIDLSTLGNSEDEEEQDTA</sequence>
<gene>
    <name evidence="2" type="ORF">IIC_02320</name>
</gene>
<feature type="compositionally biased region" description="Acidic residues" evidence="1">
    <location>
        <begin position="213"/>
        <end position="222"/>
    </location>
</feature>
<dbReference type="PATRIC" id="fig|1053224.3.peg.2370"/>
<proteinExistence type="predicted"/>
<dbReference type="Gene3D" id="3.40.50.1010">
    <property type="entry name" value="5'-nuclease"/>
    <property type="match status" value="1"/>
</dbReference>
<evidence type="ECO:0000256" key="1">
    <source>
        <dbReference type="SAM" id="MobiDB-lite"/>
    </source>
</evidence>
<protein>
    <recommendedName>
        <fullName evidence="4">PIN domain-containing protein</fullName>
    </recommendedName>
</protein>